<proteinExistence type="predicted"/>
<dbReference type="HOGENOM" id="CLU_2693063_0_0_1"/>
<dbReference type="AlphaFoldDB" id="M4B304"/>
<evidence type="ECO:0000313" key="2">
    <source>
        <dbReference type="Proteomes" id="UP000011713"/>
    </source>
</evidence>
<protein>
    <submittedName>
        <fullName evidence="1">Uncharacterized protein</fullName>
    </submittedName>
</protein>
<reference evidence="1" key="2">
    <citation type="submission" date="2015-06" db="UniProtKB">
        <authorList>
            <consortium name="EnsemblProtists"/>
        </authorList>
    </citation>
    <scope>IDENTIFICATION</scope>
    <source>
        <strain evidence="1">Emoy2</strain>
    </source>
</reference>
<dbReference type="VEuPathDB" id="FungiDB:HpaG800652"/>
<dbReference type="InParanoid" id="M4B304"/>
<dbReference type="EnsemblProtists" id="HpaT800652">
    <property type="protein sequence ID" value="HpaP800652"/>
    <property type="gene ID" value="HpaG800652"/>
</dbReference>
<dbReference type="EMBL" id="JH598094">
    <property type="status" value="NOT_ANNOTATED_CDS"/>
    <property type="molecule type" value="Genomic_DNA"/>
</dbReference>
<organism evidence="1 2">
    <name type="scientific">Hyaloperonospora arabidopsidis (strain Emoy2)</name>
    <name type="common">Downy mildew agent</name>
    <name type="synonym">Peronospora arabidopsidis</name>
    <dbReference type="NCBI Taxonomy" id="559515"/>
    <lineage>
        <taxon>Eukaryota</taxon>
        <taxon>Sar</taxon>
        <taxon>Stramenopiles</taxon>
        <taxon>Oomycota</taxon>
        <taxon>Peronosporomycetes</taxon>
        <taxon>Peronosporales</taxon>
        <taxon>Peronosporaceae</taxon>
        <taxon>Hyaloperonospora</taxon>
    </lineage>
</organism>
<evidence type="ECO:0000313" key="1">
    <source>
        <dbReference type="EnsemblProtists" id="HpaP800652"/>
    </source>
</evidence>
<reference evidence="2" key="1">
    <citation type="journal article" date="2010" name="Science">
        <title>Signatures of adaptation to obligate biotrophy in the Hyaloperonospora arabidopsidis genome.</title>
        <authorList>
            <person name="Baxter L."/>
            <person name="Tripathy S."/>
            <person name="Ishaque N."/>
            <person name="Boot N."/>
            <person name="Cabral A."/>
            <person name="Kemen E."/>
            <person name="Thines M."/>
            <person name="Ah-Fong A."/>
            <person name="Anderson R."/>
            <person name="Badejoko W."/>
            <person name="Bittner-Eddy P."/>
            <person name="Boore J.L."/>
            <person name="Chibucos M.C."/>
            <person name="Coates M."/>
            <person name="Dehal P."/>
            <person name="Delehaunty K."/>
            <person name="Dong S."/>
            <person name="Downton P."/>
            <person name="Dumas B."/>
            <person name="Fabro G."/>
            <person name="Fronick C."/>
            <person name="Fuerstenberg S.I."/>
            <person name="Fulton L."/>
            <person name="Gaulin E."/>
            <person name="Govers F."/>
            <person name="Hughes L."/>
            <person name="Humphray S."/>
            <person name="Jiang R.H."/>
            <person name="Judelson H."/>
            <person name="Kamoun S."/>
            <person name="Kyung K."/>
            <person name="Meijer H."/>
            <person name="Minx P."/>
            <person name="Morris P."/>
            <person name="Nelson J."/>
            <person name="Phuntumart V."/>
            <person name="Qutob D."/>
            <person name="Rehmany A."/>
            <person name="Rougon-Cardoso A."/>
            <person name="Ryden P."/>
            <person name="Torto-Alalibo T."/>
            <person name="Studholme D."/>
            <person name="Wang Y."/>
            <person name="Win J."/>
            <person name="Wood J."/>
            <person name="Clifton S.W."/>
            <person name="Rogers J."/>
            <person name="Van den Ackerveken G."/>
            <person name="Jones J.D."/>
            <person name="McDowell J.M."/>
            <person name="Beynon J."/>
            <person name="Tyler B.M."/>
        </authorList>
    </citation>
    <scope>NUCLEOTIDE SEQUENCE [LARGE SCALE GENOMIC DNA]</scope>
    <source>
        <strain evidence="2">Emoy2</strain>
    </source>
</reference>
<keyword evidence="2" id="KW-1185">Reference proteome</keyword>
<name>M4B304_HYAAE</name>
<sequence length="74" mass="8776">MGKKRMRCRLCKNTAHGHLWICHWTRRRSAAIDEDIYMDQLTVLKPDRVRRRRSVCCKKQFTDQASGEAVELQS</sequence>
<accession>M4B304</accession>
<dbReference type="Proteomes" id="UP000011713">
    <property type="component" value="Unassembled WGS sequence"/>
</dbReference>